<dbReference type="Gene3D" id="3.40.190.170">
    <property type="entry name" value="Bacterial extracellular solute-binding protein, family 7"/>
    <property type="match status" value="1"/>
</dbReference>
<dbReference type="EMBL" id="PXYH01000004">
    <property type="protein sequence ID" value="PSJ45828.1"/>
    <property type="molecule type" value="Genomic_DNA"/>
</dbReference>
<organism evidence="3 4">
    <name type="scientific">Zobellella taiwanensis</name>
    <dbReference type="NCBI Taxonomy" id="347535"/>
    <lineage>
        <taxon>Bacteria</taxon>
        <taxon>Pseudomonadati</taxon>
        <taxon>Pseudomonadota</taxon>
        <taxon>Gammaproteobacteria</taxon>
        <taxon>Aeromonadales</taxon>
        <taxon>Aeromonadaceae</taxon>
        <taxon>Zobellella</taxon>
    </lineage>
</organism>
<dbReference type="OrthoDB" id="9771186at2"/>
<name>A0A2P7R6I6_9GAMM</name>
<proteinExistence type="predicted"/>
<evidence type="ECO:0000256" key="2">
    <source>
        <dbReference type="SAM" id="SignalP"/>
    </source>
</evidence>
<dbReference type="GO" id="GO:0030288">
    <property type="term" value="C:outer membrane-bounded periplasmic space"/>
    <property type="evidence" value="ECO:0007669"/>
    <property type="project" value="InterPro"/>
</dbReference>
<dbReference type="Proteomes" id="UP000242181">
    <property type="component" value="Unassembled WGS sequence"/>
</dbReference>
<dbReference type="PIRSF" id="PIRSF006470">
    <property type="entry name" value="DctB"/>
    <property type="match status" value="1"/>
</dbReference>
<dbReference type="NCBIfam" id="NF037995">
    <property type="entry name" value="TRAP_S1"/>
    <property type="match status" value="1"/>
</dbReference>
<dbReference type="InterPro" id="IPR018389">
    <property type="entry name" value="DctP_fam"/>
</dbReference>
<dbReference type="GO" id="GO:0030246">
    <property type="term" value="F:carbohydrate binding"/>
    <property type="evidence" value="ECO:0007669"/>
    <property type="project" value="TreeGrafter"/>
</dbReference>
<dbReference type="NCBIfam" id="TIGR00787">
    <property type="entry name" value="dctP"/>
    <property type="match status" value="1"/>
</dbReference>
<keyword evidence="1 2" id="KW-0732">Signal</keyword>
<reference evidence="3 4" key="1">
    <citation type="submission" date="2018-03" db="EMBL/GenBank/DDBJ databases">
        <title>The draft genome of Zobellella taiwanensis JCM 13381.</title>
        <authorList>
            <person name="Liu L."/>
            <person name="Li L."/>
            <person name="Wang T."/>
            <person name="Zhang X."/>
            <person name="Liang L."/>
        </authorList>
    </citation>
    <scope>NUCLEOTIDE SEQUENCE [LARGE SCALE GENOMIC DNA]</scope>
    <source>
        <strain evidence="3 4">JCM 13381</strain>
    </source>
</reference>
<evidence type="ECO:0000313" key="4">
    <source>
        <dbReference type="Proteomes" id="UP000242181"/>
    </source>
</evidence>
<gene>
    <name evidence="3" type="ORF">C7I36_03660</name>
</gene>
<dbReference type="AlphaFoldDB" id="A0A2P7R6I6"/>
<feature type="chain" id="PRO_5015157954" evidence="2">
    <location>
        <begin position="28"/>
        <end position="339"/>
    </location>
</feature>
<dbReference type="Pfam" id="PF03480">
    <property type="entry name" value="DctP"/>
    <property type="match status" value="1"/>
</dbReference>
<protein>
    <submittedName>
        <fullName evidence="3">C4-dicarboxylate ABC transporter substrate-binding protein</fullName>
    </submittedName>
</protein>
<dbReference type="CDD" id="cd13676">
    <property type="entry name" value="PBP2_TRAP_DctP2_like"/>
    <property type="match status" value="1"/>
</dbReference>
<feature type="signal peptide" evidence="2">
    <location>
        <begin position="1"/>
        <end position="27"/>
    </location>
</feature>
<evidence type="ECO:0000313" key="3">
    <source>
        <dbReference type="EMBL" id="PSJ45828.1"/>
    </source>
</evidence>
<dbReference type="RefSeq" id="WP_094040486.1">
    <property type="nucleotide sequence ID" value="NZ_PXYH01000004.1"/>
</dbReference>
<evidence type="ECO:0000256" key="1">
    <source>
        <dbReference type="ARBA" id="ARBA00022729"/>
    </source>
</evidence>
<dbReference type="GO" id="GO:0055085">
    <property type="term" value="P:transmembrane transport"/>
    <property type="evidence" value="ECO:0007669"/>
    <property type="project" value="InterPro"/>
</dbReference>
<dbReference type="PANTHER" id="PTHR33376">
    <property type="match status" value="1"/>
</dbReference>
<dbReference type="InterPro" id="IPR004682">
    <property type="entry name" value="TRAP_DctP"/>
</dbReference>
<comment type="caution">
    <text evidence="3">The sequence shown here is derived from an EMBL/GenBank/DDBJ whole genome shotgun (WGS) entry which is preliminary data.</text>
</comment>
<dbReference type="InterPro" id="IPR038404">
    <property type="entry name" value="TRAP_DctP_sf"/>
</dbReference>
<keyword evidence="4" id="KW-1185">Reference proteome</keyword>
<accession>A0A2P7R6I6</accession>
<dbReference type="PANTHER" id="PTHR33376:SF2">
    <property type="entry name" value="DICARBOXYLATE-BINDING PERIPLASMIC PROTEIN"/>
    <property type="match status" value="1"/>
</dbReference>
<sequence>MFKQLKPRKLCQAMVVCSLVFSGAASSAEYRIKVSHSSPAVNDRLEASLQVFKQNVEARTDGAVSISTFPASQLGGEREQLEGVQFGSIEMAVLAGPVSSIYPEVLVFDLPYLFKNQEVAYQVLDGDFGQKILDGMLPKTGIRGLAWGENGFRHFTNRARPISSPSDLNGMKIRTMENPAHMKMVESFNATATPMAFGEVYSSLQQGVIDGQENPISLIESMRFYEVQEHLTLDGHVYNPFMFIVNNRFFERLPDEYQTVIQEEARNWANIQREFNAEQENKGLQKLKEEGMQVVELSDEDKQLFREQTKPVYDFYRKQLGDEIIDELMQAVAMAEGLQ</sequence>